<dbReference type="AlphaFoldDB" id="A0A251TN79"/>
<organism evidence="3 4">
    <name type="scientific">Helianthus annuus</name>
    <name type="common">Common sunflower</name>
    <dbReference type="NCBI Taxonomy" id="4232"/>
    <lineage>
        <taxon>Eukaryota</taxon>
        <taxon>Viridiplantae</taxon>
        <taxon>Streptophyta</taxon>
        <taxon>Embryophyta</taxon>
        <taxon>Tracheophyta</taxon>
        <taxon>Spermatophyta</taxon>
        <taxon>Magnoliopsida</taxon>
        <taxon>eudicotyledons</taxon>
        <taxon>Gunneridae</taxon>
        <taxon>Pentapetalae</taxon>
        <taxon>asterids</taxon>
        <taxon>campanulids</taxon>
        <taxon>Asterales</taxon>
        <taxon>Asteraceae</taxon>
        <taxon>Asteroideae</taxon>
        <taxon>Heliantheae alliance</taxon>
        <taxon>Heliantheae</taxon>
        <taxon>Helianthus</taxon>
    </lineage>
</organism>
<accession>A0A251TN79</accession>
<dbReference type="Gramene" id="mRNA:HanXRQr2_Chr10g0456121">
    <property type="protein sequence ID" value="mRNA:HanXRQr2_Chr10g0456121"/>
    <property type="gene ID" value="HanXRQr2_Chr10g0456121"/>
</dbReference>
<evidence type="ECO:0000313" key="2">
    <source>
        <dbReference type="EMBL" id="KAF5787728.1"/>
    </source>
</evidence>
<evidence type="ECO:0000313" key="3">
    <source>
        <dbReference type="EMBL" id="OTG12026.1"/>
    </source>
</evidence>
<name>A0A251TN79_HELAN</name>
<dbReference type="EMBL" id="MNCJ02000325">
    <property type="protein sequence ID" value="KAF5787728.1"/>
    <property type="molecule type" value="Genomic_DNA"/>
</dbReference>
<evidence type="ECO:0000256" key="1">
    <source>
        <dbReference type="SAM" id="MobiDB-lite"/>
    </source>
</evidence>
<dbReference type="InParanoid" id="A0A251TN79"/>
<gene>
    <name evidence="3" type="ORF">HannXRQ_Chr10g0305241</name>
    <name evidence="2" type="ORF">HanXRQr2_Chr10g0456121</name>
</gene>
<feature type="compositionally biased region" description="Low complexity" evidence="1">
    <location>
        <begin position="22"/>
        <end position="37"/>
    </location>
</feature>
<protein>
    <submittedName>
        <fullName evidence="3">Uncharacterized protein</fullName>
    </submittedName>
</protein>
<feature type="region of interest" description="Disordered" evidence="1">
    <location>
        <begin position="19"/>
        <end position="42"/>
    </location>
</feature>
<sequence>MTSISWLMMLDRVWTSQRSSHVSLGSGSVRDSSRVSGPVNESAQVTREIRVTSVFRPPKLVPTSTLG</sequence>
<reference evidence="2" key="1">
    <citation type="journal article" date="2017" name="Nature">
        <title>The sunflower genome provides insights into oil metabolism, flowering and Asterid evolution.</title>
        <authorList>
            <person name="Badouin H."/>
            <person name="Gouzy J."/>
            <person name="Grassa C.J."/>
            <person name="Murat F."/>
            <person name="Staton S.E."/>
            <person name="Cottret L."/>
            <person name="Lelandais-Briere C."/>
            <person name="Owens G.L."/>
            <person name="Carrere S."/>
            <person name="Mayjonade B."/>
            <person name="Legrand L."/>
            <person name="Gill N."/>
            <person name="Kane N.C."/>
            <person name="Bowers J.E."/>
            <person name="Hubner S."/>
            <person name="Bellec A."/>
            <person name="Berard A."/>
            <person name="Berges H."/>
            <person name="Blanchet N."/>
            <person name="Boniface M.C."/>
            <person name="Brunel D."/>
            <person name="Catrice O."/>
            <person name="Chaidir N."/>
            <person name="Claudel C."/>
            <person name="Donnadieu C."/>
            <person name="Faraut T."/>
            <person name="Fievet G."/>
            <person name="Helmstetter N."/>
            <person name="King M."/>
            <person name="Knapp S.J."/>
            <person name="Lai Z."/>
            <person name="Le Paslier M.C."/>
            <person name="Lippi Y."/>
            <person name="Lorenzon L."/>
            <person name="Mandel J.R."/>
            <person name="Marage G."/>
            <person name="Marchand G."/>
            <person name="Marquand E."/>
            <person name="Bret-Mestries E."/>
            <person name="Morien E."/>
            <person name="Nambeesan S."/>
            <person name="Nguyen T."/>
            <person name="Pegot-Espagnet P."/>
            <person name="Pouilly N."/>
            <person name="Raftis F."/>
            <person name="Sallet E."/>
            <person name="Schiex T."/>
            <person name="Thomas J."/>
            <person name="Vandecasteele C."/>
            <person name="Vares D."/>
            <person name="Vear F."/>
            <person name="Vautrin S."/>
            <person name="Crespi M."/>
            <person name="Mangin B."/>
            <person name="Burke J.M."/>
            <person name="Salse J."/>
            <person name="Munos S."/>
            <person name="Vincourt P."/>
            <person name="Rieseberg L.H."/>
            <person name="Langlade N.B."/>
        </authorList>
    </citation>
    <scope>NUCLEOTIDE SEQUENCE</scope>
    <source>
        <tissue evidence="2">Leaves</tissue>
    </source>
</reference>
<dbReference type="Proteomes" id="UP000215914">
    <property type="component" value="Chromosome 10"/>
</dbReference>
<keyword evidence="4" id="KW-1185">Reference proteome</keyword>
<proteinExistence type="predicted"/>
<evidence type="ECO:0000313" key="4">
    <source>
        <dbReference type="Proteomes" id="UP000215914"/>
    </source>
</evidence>
<reference evidence="2" key="3">
    <citation type="submission" date="2020-06" db="EMBL/GenBank/DDBJ databases">
        <title>Helianthus annuus Genome sequencing and assembly Release 2.</title>
        <authorList>
            <person name="Gouzy J."/>
            <person name="Langlade N."/>
            <person name="Munos S."/>
        </authorList>
    </citation>
    <scope>NUCLEOTIDE SEQUENCE</scope>
    <source>
        <tissue evidence="2">Leaves</tissue>
    </source>
</reference>
<reference evidence="3" key="2">
    <citation type="submission" date="2017-02" db="EMBL/GenBank/DDBJ databases">
        <title>Sunflower complete genome.</title>
        <authorList>
            <person name="Langlade N."/>
            <person name="Munos S."/>
        </authorList>
    </citation>
    <scope>NUCLEOTIDE SEQUENCE [LARGE SCALE GENOMIC DNA]</scope>
    <source>
        <tissue evidence="3">Leaves</tissue>
    </source>
</reference>
<dbReference type="EMBL" id="CM007899">
    <property type="protein sequence ID" value="OTG12026.1"/>
    <property type="molecule type" value="Genomic_DNA"/>
</dbReference>